<protein>
    <submittedName>
        <fullName evidence="1">Uncharacterized protein</fullName>
    </submittedName>
</protein>
<accession>A0A2R9SRL5</accession>
<keyword evidence="2" id="KW-1185">Reference proteome</keyword>
<evidence type="ECO:0000313" key="2">
    <source>
        <dbReference type="Proteomes" id="UP000003094"/>
    </source>
</evidence>
<proteinExistence type="predicted"/>
<dbReference type="AlphaFoldDB" id="A0A2R9SRL5"/>
<evidence type="ECO:0000313" key="1">
    <source>
        <dbReference type="EMBL" id="EFU39996.1"/>
    </source>
</evidence>
<dbReference type="KEGG" id="pvo:PVOR_22014"/>
<dbReference type="Proteomes" id="UP000003094">
    <property type="component" value="Unassembled WGS sequence"/>
</dbReference>
<gene>
    <name evidence="1" type="ORF">PVOR_22014</name>
</gene>
<dbReference type="EMBL" id="ADHJ01000037">
    <property type="protein sequence ID" value="EFU39996.1"/>
    <property type="molecule type" value="Genomic_DNA"/>
</dbReference>
<comment type="caution">
    <text evidence="1">The sequence shown here is derived from an EMBL/GenBank/DDBJ whole genome shotgun (WGS) entry which is preliminary data.</text>
</comment>
<name>A0A2R9SRL5_9BACL</name>
<organism evidence="1 2">
    <name type="scientific">Paenibacillus vortex V453</name>
    <dbReference type="NCBI Taxonomy" id="715225"/>
    <lineage>
        <taxon>Bacteria</taxon>
        <taxon>Bacillati</taxon>
        <taxon>Bacillota</taxon>
        <taxon>Bacilli</taxon>
        <taxon>Bacillales</taxon>
        <taxon>Paenibacillaceae</taxon>
        <taxon>Paenibacillus</taxon>
    </lineage>
</organism>
<sequence length="37" mass="3908">MIASYSYLTGVAADIWNPMDTSSEHVPGSIIRAPGLS</sequence>
<reference evidence="1 2" key="1">
    <citation type="journal article" date="2010" name="BMC Genomics">
        <title>Genome sequence of the pattern forming Paenibacillus vortex bacterium reveals potential for thriving in complex environments.</title>
        <authorList>
            <person name="Sirota-Madi A."/>
            <person name="Olender T."/>
            <person name="Helman Y."/>
            <person name="Ingham C."/>
            <person name="Brainis I."/>
            <person name="Roth D."/>
            <person name="Hagi E."/>
            <person name="Brodsky L."/>
            <person name="Leshkowitz D."/>
            <person name="Galatenko V."/>
            <person name="Nikolaev V."/>
            <person name="Mugasimangalam R.C."/>
            <person name="Bransburg-Zabary S."/>
            <person name="Gutnick D.L."/>
            <person name="Lancet D."/>
            <person name="Ben-Jacob E."/>
        </authorList>
    </citation>
    <scope>NUCLEOTIDE SEQUENCE [LARGE SCALE GENOMIC DNA]</scope>
    <source>
        <strain evidence="1 2">V453</strain>
    </source>
</reference>